<dbReference type="SUPFAM" id="SSF81624">
    <property type="entry name" value="N-terminal domain of MutM-like DNA repair proteins"/>
    <property type="match status" value="1"/>
</dbReference>
<dbReference type="RefSeq" id="WP_320941203.1">
    <property type="nucleotide sequence ID" value="NZ_BAABEU010000006.1"/>
</dbReference>
<evidence type="ECO:0000313" key="16">
    <source>
        <dbReference type="EMBL" id="WPR88484.1"/>
    </source>
</evidence>
<evidence type="ECO:0000259" key="14">
    <source>
        <dbReference type="PROSITE" id="PS51066"/>
    </source>
</evidence>
<evidence type="ECO:0000256" key="3">
    <source>
        <dbReference type="ARBA" id="ARBA00022723"/>
    </source>
</evidence>
<keyword evidence="17" id="KW-1185">Reference proteome</keyword>
<dbReference type="PROSITE" id="PS51066">
    <property type="entry name" value="ZF_FPG_2"/>
    <property type="match status" value="1"/>
</dbReference>
<keyword evidence="5 13" id="KW-0863">Zinc-finger</keyword>
<dbReference type="InterPro" id="IPR012319">
    <property type="entry name" value="FPG_cat"/>
</dbReference>
<dbReference type="PANTHER" id="PTHR22993:SF9">
    <property type="entry name" value="FORMAMIDOPYRIMIDINE-DNA GLYCOSYLASE"/>
    <property type="match status" value="1"/>
</dbReference>
<dbReference type="SMART" id="SM00898">
    <property type="entry name" value="Fapy_DNA_glyco"/>
    <property type="match status" value="1"/>
</dbReference>
<evidence type="ECO:0000256" key="5">
    <source>
        <dbReference type="ARBA" id="ARBA00022771"/>
    </source>
</evidence>
<evidence type="ECO:0000256" key="2">
    <source>
        <dbReference type="ARBA" id="ARBA00009409"/>
    </source>
</evidence>
<keyword evidence="3" id="KW-0479">Metal-binding</keyword>
<keyword evidence="8" id="KW-0238">DNA-binding</keyword>
<dbReference type="Pfam" id="PF01149">
    <property type="entry name" value="Fapy_DNA_glyco"/>
    <property type="match status" value="1"/>
</dbReference>
<dbReference type="Proteomes" id="UP001323798">
    <property type="component" value="Chromosome"/>
</dbReference>
<evidence type="ECO:0000256" key="11">
    <source>
        <dbReference type="ARBA" id="ARBA00023268"/>
    </source>
</evidence>
<dbReference type="Pfam" id="PF06831">
    <property type="entry name" value="H2TH"/>
    <property type="match status" value="1"/>
</dbReference>
<dbReference type="EMBL" id="CP139368">
    <property type="protein sequence ID" value="WPR88484.1"/>
    <property type="molecule type" value="Genomic_DNA"/>
</dbReference>
<evidence type="ECO:0000256" key="4">
    <source>
        <dbReference type="ARBA" id="ARBA00022763"/>
    </source>
</evidence>
<proteinExistence type="inferred from homology"/>
<comment type="similarity">
    <text evidence="2">Belongs to the FPG family.</text>
</comment>
<dbReference type="InterPro" id="IPR000214">
    <property type="entry name" value="Znf_DNA_glyclase/AP_lyase"/>
</dbReference>
<dbReference type="SMART" id="SM01232">
    <property type="entry name" value="H2TH"/>
    <property type="match status" value="1"/>
</dbReference>
<keyword evidence="6" id="KW-0378">Hydrolase</keyword>
<dbReference type="InterPro" id="IPR015886">
    <property type="entry name" value="H2TH_FPG"/>
</dbReference>
<evidence type="ECO:0000256" key="6">
    <source>
        <dbReference type="ARBA" id="ARBA00022801"/>
    </source>
</evidence>
<evidence type="ECO:0000256" key="1">
    <source>
        <dbReference type="ARBA" id="ARBA00001668"/>
    </source>
</evidence>
<evidence type="ECO:0000256" key="13">
    <source>
        <dbReference type="PROSITE-ProRule" id="PRU00391"/>
    </source>
</evidence>
<comment type="catalytic activity">
    <reaction evidence="1">
        <text>Hydrolysis of DNA containing ring-opened 7-methylguanine residues, releasing 2,6-diamino-4-hydroxy-5-(N-methyl)formamidopyrimidine.</text>
        <dbReference type="EC" id="3.2.2.23"/>
    </reaction>
</comment>
<dbReference type="Gene3D" id="1.10.8.50">
    <property type="match status" value="1"/>
</dbReference>
<keyword evidence="7" id="KW-0862">Zinc</keyword>
<evidence type="ECO:0000256" key="10">
    <source>
        <dbReference type="ARBA" id="ARBA00023239"/>
    </source>
</evidence>
<keyword evidence="4" id="KW-0227">DNA damage</keyword>
<dbReference type="InterPro" id="IPR035937">
    <property type="entry name" value="FPG_N"/>
</dbReference>
<dbReference type="PROSITE" id="PS51068">
    <property type="entry name" value="FPG_CAT"/>
    <property type="match status" value="1"/>
</dbReference>
<accession>A0ABZ0SH20</accession>
<evidence type="ECO:0000313" key="17">
    <source>
        <dbReference type="Proteomes" id="UP001323798"/>
    </source>
</evidence>
<keyword evidence="10" id="KW-0456">Lyase</keyword>
<evidence type="ECO:0000259" key="15">
    <source>
        <dbReference type="PROSITE" id="PS51068"/>
    </source>
</evidence>
<organism evidence="16 17">
    <name type="scientific">Microbacterium rhizosphaerae</name>
    <dbReference type="NCBI Taxonomy" id="1678237"/>
    <lineage>
        <taxon>Bacteria</taxon>
        <taxon>Bacillati</taxon>
        <taxon>Actinomycetota</taxon>
        <taxon>Actinomycetes</taxon>
        <taxon>Micrococcales</taxon>
        <taxon>Microbacteriaceae</taxon>
        <taxon>Microbacterium</taxon>
    </lineage>
</organism>
<feature type="domain" description="Formamidopyrimidine-DNA glycosylase catalytic" evidence="15">
    <location>
        <begin position="2"/>
        <end position="128"/>
    </location>
</feature>
<evidence type="ECO:0000256" key="9">
    <source>
        <dbReference type="ARBA" id="ARBA00023204"/>
    </source>
</evidence>
<dbReference type="PANTHER" id="PTHR22993">
    <property type="entry name" value="FORMAMIDOPYRIMIDINE-DNA GLYCOSYLASE"/>
    <property type="match status" value="1"/>
</dbReference>
<keyword evidence="9" id="KW-0234">DNA repair</keyword>
<keyword evidence="12" id="KW-0326">Glycosidase</keyword>
<feature type="domain" description="FPG-type" evidence="14">
    <location>
        <begin position="234"/>
        <end position="270"/>
    </location>
</feature>
<name>A0ABZ0SH20_9MICO</name>
<gene>
    <name evidence="16" type="ORF">SM116_11935</name>
</gene>
<evidence type="ECO:0000256" key="12">
    <source>
        <dbReference type="ARBA" id="ARBA00023295"/>
    </source>
</evidence>
<dbReference type="Gene3D" id="3.20.190.10">
    <property type="entry name" value="MutM-like, N-terminal"/>
    <property type="match status" value="1"/>
</dbReference>
<reference evidence="16 17" key="1">
    <citation type="submission" date="2023-11" db="EMBL/GenBank/DDBJ databases">
        <title>Genome sequence of Microbacterium rhizosphaerae KACC 19337.</title>
        <authorList>
            <person name="Choi H."/>
            <person name="Kim S."/>
            <person name="Kim Y."/>
            <person name="Kwon S.-W."/>
            <person name="Heo J."/>
        </authorList>
    </citation>
    <scope>NUCLEOTIDE SEQUENCE [LARGE SCALE GENOMIC DNA]</scope>
    <source>
        <strain evidence="16 17">KACC 19337</strain>
    </source>
</reference>
<keyword evidence="11" id="KW-0511">Multifunctional enzyme</keyword>
<evidence type="ECO:0000256" key="7">
    <source>
        <dbReference type="ARBA" id="ARBA00022833"/>
    </source>
</evidence>
<dbReference type="InterPro" id="IPR010979">
    <property type="entry name" value="Ribosomal_uS13-like_H2TH"/>
</dbReference>
<dbReference type="SUPFAM" id="SSF46946">
    <property type="entry name" value="S13-like H2TH domain"/>
    <property type="match status" value="1"/>
</dbReference>
<dbReference type="SUPFAM" id="SSF57716">
    <property type="entry name" value="Glucocorticoid receptor-like (DNA-binding domain)"/>
    <property type="match status" value="1"/>
</dbReference>
<sequence>MPESPEVQVLADDLGARLAGRDFLGGELEEFRVLKTRARPLAQLEGHTVTGVRRYGKHVDLATDEGRGPHLVISFGRAGWAAWDPVTAETPAPVVAHLAFDGAQLELTDAGEWLSLGVSVVDDPMEVGSIAKLGADPLDPSYSRRDFDRVVGSRRKQLKALLQEQESIAGIGNAYSDEILHTAKIAPLAHAAALSDDERDRLFAAVESVMRDATAARRGIPIAELKAAKVASMRVHGRTGEACPVCGTTILDIPGGTGSSSGQYCPFCQGGVA</sequence>
<protein>
    <submittedName>
        <fullName evidence="16">DNA-formamidopyrimidine glycosylase family protein</fullName>
    </submittedName>
</protein>
<evidence type="ECO:0000256" key="8">
    <source>
        <dbReference type="ARBA" id="ARBA00023125"/>
    </source>
</evidence>